<evidence type="ECO:0000313" key="1">
    <source>
        <dbReference type="EMBL" id="RHC14878.1"/>
    </source>
</evidence>
<protein>
    <submittedName>
        <fullName evidence="1">Uncharacterized protein</fullName>
    </submittedName>
</protein>
<reference evidence="1 2" key="1">
    <citation type="submission" date="2018-08" db="EMBL/GenBank/DDBJ databases">
        <title>A genome reference for cultivated species of the human gut microbiota.</title>
        <authorList>
            <person name="Zou Y."/>
            <person name="Xue W."/>
            <person name="Luo G."/>
        </authorList>
    </citation>
    <scope>NUCLEOTIDE SEQUENCE [LARGE SCALE GENOMIC DNA]</scope>
    <source>
        <strain evidence="1 2">AM37-3BH</strain>
    </source>
</reference>
<dbReference type="RefSeq" id="WP_118362450.1">
    <property type="nucleotide sequence ID" value="NZ_QSHM01000002.1"/>
</dbReference>
<proteinExistence type="predicted"/>
<sequence>MPRQANRFGGGANTNRNGLHFEQTTSLNTALQNAGFIIANHFEVYDRNQLLGYSINQDEFSTIFLRQNGINDRAINSKRWKPDEAFINEIDKTVYIIEKKFQRTSGSVDEKLATFPFKIREYRRLLDPIGYDLVYIYLLSSDWFNVPKYQDYYDYMDELDCPHYFDNLPLYAIGL</sequence>
<organism evidence="1 2">
    <name type="scientific">Lachnospira eligens</name>
    <dbReference type="NCBI Taxonomy" id="39485"/>
    <lineage>
        <taxon>Bacteria</taxon>
        <taxon>Bacillati</taxon>
        <taxon>Bacillota</taxon>
        <taxon>Clostridia</taxon>
        <taxon>Lachnospirales</taxon>
        <taxon>Lachnospiraceae</taxon>
        <taxon>Lachnospira</taxon>
    </lineage>
</organism>
<dbReference type="EMBL" id="QSHM01000002">
    <property type="protein sequence ID" value="RHC14878.1"/>
    <property type="molecule type" value="Genomic_DNA"/>
</dbReference>
<accession>A0A413Z0S7</accession>
<gene>
    <name evidence="1" type="ORF">DW858_03390</name>
</gene>
<comment type="caution">
    <text evidence="1">The sequence shown here is derived from an EMBL/GenBank/DDBJ whole genome shotgun (WGS) entry which is preliminary data.</text>
</comment>
<dbReference type="AlphaFoldDB" id="A0A413Z0S7"/>
<evidence type="ECO:0000313" key="2">
    <source>
        <dbReference type="Proteomes" id="UP000285844"/>
    </source>
</evidence>
<name>A0A413Z0S7_9FIRM</name>
<dbReference type="Proteomes" id="UP000285844">
    <property type="component" value="Unassembled WGS sequence"/>
</dbReference>